<proteinExistence type="predicted"/>
<name>A0ABC8W4U6_9POAL</name>
<dbReference type="PANTHER" id="PTHR33673">
    <property type="entry name" value="SUPPRESSOR SRP40-LIKE PROTEIN"/>
    <property type="match status" value="1"/>
</dbReference>
<reference evidence="2 3" key="2">
    <citation type="submission" date="2024-10" db="EMBL/GenBank/DDBJ databases">
        <authorList>
            <person name="Ryan C."/>
        </authorList>
    </citation>
    <scope>NUCLEOTIDE SEQUENCE [LARGE SCALE GENOMIC DNA]</scope>
</reference>
<accession>A0ABC8W4U6</accession>
<evidence type="ECO:0000313" key="3">
    <source>
        <dbReference type="Proteomes" id="UP001497457"/>
    </source>
</evidence>
<dbReference type="PANTHER" id="PTHR33673:SF40">
    <property type="entry name" value="OS05G0196700 PROTEIN"/>
    <property type="match status" value="1"/>
</dbReference>
<gene>
    <name evidence="2" type="ORF">URODEC1_LOCUS10034</name>
</gene>
<protein>
    <submittedName>
        <fullName evidence="2">Uncharacterized protein</fullName>
    </submittedName>
</protein>
<sequence length="331" mass="34528">MASPPDQGSGTGATPEAAAAELRRQASCASCGPEEAPVAARQDRSRLSASASFCSSSPGASPARSTSSSATHYLPASNKLSSESIPFSVHDLSSFSSSSSYESFFHIDASDLAGAASAAEFLDFEPTTRAPPAVQTMMMAAQQQGAAGYDAKRLPSSMFRARSTAMPGDWSVTSNDSLFSIQLSHSGDLSAMYADMYYDAAGFPHFSPSGGAGDLKKLASMSSDSSSVRSGGLCVRHDCARCGGSSGGKTRKSVRFAATESVVSTEGKHSVVVSTLEVAMEEENENARESATKAPEAGWCELGCCLPSPTTAWWPRCCVCCGCGCRCKWWI</sequence>
<reference evidence="3" key="1">
    <citation type="submission" date="2024-06" db="EMBL/GenBank/DDBJ databases">
        <authorList>
            <person name="Ryan C."/>
        </authorList>
    </citation>
    <scope>NUCLEOTIDE SEQUENCE [LARGE SCALE GENOMIC DNA]</scope>
</reference>
<evidence type="ECO:0000256" key="1">
    <source>
        <dbReference type="SAM" id="MobiDB-lite"/>
    </source>
</evidence>
<dbReference type="EMBL" id="OZ075121">
    <property type="protein sequence ID" value="CAL4902569.1"/>
    <property type="molecule type" value="Genomic_DNA"/>
</dbReference>
<keyword evidence="3" id="KW-1185">Reference proteome</keyword>
<dbReference type="Proteomes" id="UP001497457">
    <property type="component" value="Chromosome 11b"/>
</dbReference>
<organism evidence="2 3">
    <name type="scientific">Urochloa decumbens</name>
    <dbReference type="NCBI Taxonomy" id="240449"/>
    <lineage>
        <taxon>Eukaryota</taxon>
        <taxon>Viridiplantae</taxon>
        <taxon>Streptophyta</taxon>
        <taxon>Embryophyta</taxon>
        <taxon>Tracheophyta</taxon>
        <taxon>Spermatophyta</taxon>
        <taxon>Magnoliopsida</taxon>
        <taxon>Liliopsida</taxon>
        <taxon>Poales</taxon>
        <taxon>Poaceae</taxon>
        <taxon>PACMAD clade</taxon>
        <taxon>Panicoideae</taxon>
        <taxon>Panicodae</taxon>
        <taxon>Paniceae</taxon>
        <taxon>Melinidinae</taxon>
        <taxon>Urochloa</taxon>
    </lineage>
</organism>
<dbReference type="AlphaFoldDB" id="A0ABC8W4U6"/>
<evidence type="ECO:0000313" key="2">
    <source>
        <dbReference type="EMBL" id="CAL4902569.1"/>
    </source>
</evidence>
<feature type="region of interest" description="Disordered" evidence="1">
    <location>
        <begin position="1"/>
        <end position="71"/>
    </location>
</feature>
<feature type="compositionally biased region" description="Low complexity" evidence="1">
    <location>
        <begin position="47"/>
        <end position="71"/>
    </location>
</feature>